<dbReference type="AlphaFoldDB" id="A0A517ZUM6"/>
<protein>
    <submittedName>
        <fullName evidence="2">Uncharacterized protein</fullName>
    </submittedName>
</protein>
<feature type="transmembrane region" description="Helical" evidence="1">
    <location>
        <begin position="439"/>
        <end position="459"/>
    </location>
</feature>
<name>A0A517ZUM6_9PLAN</name>
<evidence type="ECO:0000313" key="3">
    <source>
        <dbReference type="Proteomes" id="UP000319383"/>
    </source>
</evidence>
<dbReference type="RefSeq" id="WP_145378683.1">
    <property type="nucleotide sequence ID" value="NZ_CP036270.1"/>
</dbReference>
<gene>
    <name evidence="2" type="ORF">Mal52_46420</name>
</gene>
<feature type="transmembrane region" description="Helical" evidence="1">
    <location>
        <begin position="188"/>
        <end position="212"/>
    </location>
</feature>
<evidence type="ECO:0000313" key="2">
    <source>
        <dbReference type="EMBL" id="QDU46145.1"/>
    </source>
</evidence>
<reference evidence="2 3" key="1">
    <citation type="submission" date="2019-02" db="EMBL/GenBank/DDBJ databases">
        <title>Deep-cultivation of Planctomycetes and their phenomic and genomic characterization uncovers novel biology.</title>
        <authorList>
            <person name="Wiegand S."/>
            <person name="Jogler M."/>
            <person name="Boedeker C."/>
            <person name="Pinto D."/>
            <person name="Vollmers J."/>
            <person name="Rivas-Marin E."/>
            <person name="Kohn T."/>
            <person name="Peeters S.H."/>
            <person name="Heuer A."/>
            <person name="Rast P."/>
            <person name="Oberbeckmann S."/>
            <person name="Bunk B."/>
            <person name="Jeske O."/>
            <person name="Meyerdierks A."/>
            <person name="Storesund J.E."/>
            <person name="Kallscheuer N."/>
            <person name="Luecker S."/>
            <person name="Lage O.M."/>
            <person name="Pohl T."/>
            <person name="Merkel B.J."/>
            <person name="Hornburger P."/>
            <person name="Mueller R.-W."/>
            <person name="Bruemmer F."/>
            <person name="Labrenz M."/>
            <person name="Spormann A.M."/>
            <person name="Op den Camp H."/>
            <person name="Overmann J."/>
            <person name="Amann R."/>
            <person name="Jetten M.S.M."/>
            <person name="Mascher T."/>
            <person name="Medema M.H."/>
            <person name="Devos D.P."/>
            <person name="Kaster A.-K."/>
            <person name="Ovreas L."/>
            <person name="Rohde M."/>
            <person name="Galperin M.Y."/>
            <person name="Jogler C."/>
        </authorList>
    </citation>
    <scope>NUCLEOTIDE SEQUENCE [LARGE SCALE GENOMIC DNA]</scope>
    <source>
        <strain evidence="2 3">Mal52</strain>
    </source>
</reference>
<feature type="transmembrane region" description="Helical" evidence="1">
    <location>
        <begin position="272"/>
        <end position="296"/>
    </location>
</feature>
<feature type="transmembrane region" description="Helical" evidence="1">
    <location>
        <begin position="74"/>
        <end position="91"/>
    </location>
</feature>
<keyword evidence="1" id="KW-0472">Membrane</keyword>
<keyword evidence="3" id="KW-1185">Reference proteome</keyword>
<feature type="transmembrane region" description="Helical" evidence="1">
    <location>
        <begin position="308"/>
        <end position="328"/>
    </location>
</feature>
<feature type="transmembrane region" description="Helical" evidence="1">
    <location>
        <begin position="218"/>
        <end position="239"/>
    </location>
</feature>
<feature type="transmembrane region" description="Helical" evidence="1">
    <location>
        <begin position="465"/>
        <end position="484"/>
    </location>
</feature>
<dbReference type="OrthoDB" id="270621at2"/>
<feature type="transmembrane region" description="Helical" evidence="1">
    <location>
        <begin position="33"/>
        <end position="54"/>
    </location>
</feature>
<organism evidence="2 3">
    <name type="scientific">Symmachiella dynata</name>
    <dbReference type="NCBI Taxonomy" id="2527995"/>
    <lineage>
        <taxon>Bacteria</taxon>
        <taxon>Pseudomonadati</taxon>
        <taxon>Planctomycetota</taxon>
        <taxon>Planctomycetia</taxon>
        <taxon>Planctomycetales</taxon>
        <taxon>Planctomycetaceae</taxon>
        <taxon>Symmachiella</taxon>
    </lineage>
</organism>
<keyword evidence="1" id="KW-1133">Transmembrane helix</keyword>
<evidence type="ECO:0000256" key="1">
    <source>
        <dbReference type="SAM" id="Phobius"/>
    </source>
</evidence>
<proteinExistence type="predicted"/>
<keyword evidence="1" id="KW-0812">Transmembrane</keyword>
<sequence>MTGNKKRRYPQVVSERDGDATTTRCYRIDRQHLWFGICQTIYCGAIAIACYYVAFVGTTIPDSDAGGLRLFSAIFWSCSIAIGLFQVLSYFRDRLILSPDSIAKRAWTGKTSSIQNVDVLRLIWNESGKRRIRLQTATATLTINFYEYPIRDGKEIIAYVRRQFPAEIQQGWDIFCRSEPQRNRSPQYLIRITTAAAALLFFATAILSSLYAFGQQTVFSLLVGFLCGTVGQLLLMRVFPVIDGPKSIMKSQGDEDITVQEDTRTFRSDQSYIFKGLLIVVLCSVIGIFSTVSAIFEMLDSEPGSIGALISMAFIWGGAVAGGIFVIISSVRARLYLSKTGIVQQGCIGRESIRSDDVSRVQWGVRAARNVFISGVTGEIQINVDGYQQFEQDEIIDFIRNMFPAEIQENWLTYSQREIRRKEWEALRREPEQPSQKKAIACALIFFVVAAAFAAAGLWGVGAPAFGVAAFCGVGGMWYGWRIWQRWRMKSQ</sequence>
<dbReference type="Proteomes" id="UP000319383">
    <property type="component" value="Chromosome"/>
</dbReference>
<dbReference type="EMBL" id="CP036276">
    <property type="protein sequence ID" value="QDU46145.1"/>
    <property type="molecule type" value="Genomic_DNA"/>
</dbReference>
<dbReference type="KEGG" id="sdyn:Mal52_46420"/>
<accession>A0A517ZUM6</accession>